<dbReference type="PANTHER" id="PTHR42879">
    <property type="entry name" value="3-OXOACYL-(ACYL-CARRIER-PROTEIN) REDUCTASE"/>
    <property type="match status" value="1"/>
</dbReference>
<dbReference type="Proteomes" id="UP000253727">
    <property type="component" value="Unassembled WGS sequence"/>
</dbReference>
<dbReference type="InterPro" id="IPR011283">
    <property type="entry name" value="Acetoacetyl-CoA_reductase"/>
</dbReference>
<dbReference type="SMART" id="SM00822">
    <property type="entry name" value="PKS_KR"/>
    <property type="match status" value="1"/>
</dbReference>
<dbReference type="Pfam" id="PF00106">
    <property type="entry name" value="adh_short"/>
    <property type="match status" value="1"/>
</dbReference>
<dbReference type="PANTHER" id="PTHR42879:SF2">
    <property type="entry name" value="3-OXOACYL-[ACYL-CARRIER-PROTEIN] REDUCTASE FABG"/>
    <property type="match status" value="1"/>
</dbReference>
<comment type="caution">
    <text evidence="5">The sequence shown here is derived from an EMBL/GenBank/DDBJ whole genome shotgun (WGS) entry which is preliminary data.</text>
</comment>
<accession>A0A369QCJ3</accession>
<dbReference type="PRINTS" id="PR00080">
    <property type="entry name" value="SDRFAMILY"/>
</dbReference>
<reference evidence="5 6" key="1">
    <citation type="submission" date="2018-04" db="EMBL/GenBank/DDBJ databases">
        <title>Altererythrobacter sp. HME9302 genome sequencing and assembly.</title>
        <authorList>
            <person name="Kang H."/>
            <person name="Kim H."/>
            <person name="Joh K."/>
        </authorList>
    </citation>
    <scope>NUCLEOTIDE SEQUENCE [LARGE SCALE GENOMIC DNA]</scope>
    <source>
        <strain evidence="5 6">HME9302</strain>
    </source>
</reference>
<proteinExistence type="inferred from homology"/>
<dbReference type="InterPro" id="IPR050259">
    <property type="entry name" value="SDR"/>
</dbReference>
<evidence type="ECO:0000256" key="1">
    <source>
        <dbReference type="ARBA" id="ARBA00006484"/>
    </source>
</evidence>
<dbReference type="InterPro" id="IPR020904">
    <property type="entry name" value="Sc_DH/Rdtase_CS"/>
</dbReference>
<dbReference type="PRINTS" id="PR00081">
    <property type="entry name" value="GDHRDH"/>
</dbReference>
<keyword evidence="2 5" id="KW-0560">Oxidoreductase</keyword>
<evidence type="ECO:0000313" key="5">
    <source>
        <dbReference type="EMBL" id="RDC61285.1"/>
    </source>
</evidence>
<dbReference type="AlphaFoldDB" id="A0A369QCJ3"/>
<feature type="domain" description="Ketoreductase" evidence="4">
    <location>
        <begin position="12"/>
        <end position="187"/>
    </location>
</feature>
<dbReference type="InterPro" id="IPR057326">
    <property type="entry name" value="KR_dom"/>
</dbReference>
<dbReference type="RefSeq" id="WP_115367268.1">
    <property type="nucleotide sequence ID" value="NZ_QBKA01000002.1"/>
</dbReference>
<dbReference type="NCBIfam" id="NF009464">
    <property type="entry name" value="PRK12824.1"/>
    <property type="match status" value="1"/>
</dbReference>
<dbReference type="EC" id="1.1.1.100" evidence="5"/>
<dbReference type="Gene3D" id="3.40.50.720">
    <property type="entry name" value="NAD(P)-binding Rossmann-like Domain"/>
    <property type="match status" value="1"/>
</dbReference>
<organism evidence="5 6">
    <name type="scientific">Alteripontixanthobacter maritimus</name>
    <dbReference type="NCBI Taxonomy" id="2161824"/>
    <lineage>
        <taxon>Bacteria</taxon>
        <taxon>Pseudomonadati</taxon>
        <taxon>Pseudomonadota</taxon>
        <taxon>Alphaproteobacteria</taxon>
        <taxon>Sphingomonadales</taxon>
        <taxon>Erythrobacteraceae</taxon>
        <taxon>Alteripontixanthobacter</taxon>
    </lineage>
</organism>
<dbReference type="NCBIfam" id="NF009466">
    <property type="entry name" value="PRK12826.1-2"/>
    <property type="match status" value="1"/>
</dbReference>
<sequence length="249" mass="26155">MANEGKANSTSRIAIVTGGTRGIGRAICEMLASEGRTVIANYGGNDDAARAFTDETGIVTYKWDVGDHEACIDGCAKVEADVGPIDIVVNNAGITRDGVLHRMTYDDWHDVMRVNLGGCFNMAKACFPGMRTRKWGRIVNIGSINGQAGQYGQVNYAAAKSGIHGFTKALAQEGARSGVTVNAIAPGYIDTDMVAAVPEAVLEKIVAQIPVGRLGHAEEIARGVAFLASEDGGFVTGSTMSINGGQHMY</sequence>
<dbReference type="PROSITE" id="PS00061">
    <property type="entry name" value="ADH_SHORT"/>
    <property type="match status" value="1"/>
</dbReference>
<dbReference type="NCBIfam" id="TIGR01829">
    <property type="entry name" value="AcAcCoA_reduct"/>
    <property type="match status" value="1"/>
</dbReference>
<dbReference type="FunFam" id="3.40.50.720:FF:000173">
    <property type="entry name" value="3-oxoacyl-[acyl-carrier protein] reductase"/>
    <property type="match status" value="1"/>
</dbReference>
<dbReference type="GO" id="GO:0032787">
    <property type="term" value="P:monocarboxylic acid metabolic process"/>
    <property type="evidence" value="ECO:0007669"/>
    <property type="project" value="UniProtKB-ARBA"/>
</dbReference>
<dbReference type="SUPFAM" id="SSF51735">
    <property type="entry name" value="NAD(P)-binding Rossmann-fold domains"/>
    <property type="match status" value="1"/>
</dbReference>
<keyword evidence="6" id="KW-1185">Reference proteome</keyword>
<evidence type="ECO:0000259" key="4">
    <source>
        <dbReference type="SMART" id="SM00822"/>
    </source>
</evidence>
<comment type="similarity">
    <text evidence="1 3">Belongs to the short-chain dehydrogenases/reductases (SDR) family.</text>
</comment>
<dbReference type="GO" id="GO:0005737">
    <property type="term" value="C:cytoplasm"/>
    <property type="evidence" value="ECO:0007669"/>
    <property type="project" value="InterPro"/>
</dbReference>
<evidence type="ECO:0000313" key="6">
    <source>
        <dbReference type="Proteomes" id="UP000253727"/>
    </source>
</evidence>
<dbReference type="GO" id="GO:0004316">
    <property type="term" value="F:3-oxoacyl-[acyl-carrier-protein] reductase (NADPH) activity"/>
    <property type="evidence" value="ECO:0007669"/>
    <property type="project" value="UniProtKB-EC"/>
</dbReference>
<evidence type="ECO:0000256" key="2">
    <source>
        <dbReference type="ARBA" id="ARBA00023002"/>
    </source>
</evidence>
<protein>
    <submittedName>
        <fullName evidence="5">3-oxoacyl-[acyl-carrier-protein] reductase</fullName>
        <ecNumber evidence="5">1.1.1.100</ecNumber>
    </submittedName>
</protein>
<dbReference type="InterPro" id="IPR036291">
    <property type="entry name" value="NAD(P)-bd_dom_sf"/>
</dbReference>
<name>A0A369QCJ3_9SPHN</name>
<evidence type="ECO:0000256" key="3">
    <source>
        <dbReference type="RuleBase" id="RU000363"/>
    </source>
</evidence>
<dbReference type="GO" id="GO:0018454">
    <property type="term" value="F:acetoacetyl-CoA reductase activity"/>
    <property type="evidence" value="ECO:0007669"/>
    <property type="project" value="InterPro"/>
</dbReference>
<gene>
    <name evidence="5" type="ORF">HME9302_02506</name>
</gene>
<dbReference type="EMBL" id="QBKA01000002">
    <property type="protein sequence ID" value="RDC61285.1"/>
    <property type="molecule type" value="Genomic_DNA"/>
</dbReference>
<dbReference type="InterPro" id="IPR002347">
    <property type="entry name" value="SDR_fam"/>
</dbReference>
<dbReference type="CDD" id="cd05333">
    <property type="entry name" value="BKR_SDR_c"/>
    <property type="match status" value="1"/>
</dbReference>
<dbReference type="GO" id="GO:0042619">
    <property type="term" value="P:poly-hydroxybutyrate biosynthetic process"/>
    <property type="evidence" value="ECO:0007669"/>
    <property type="project" value="InterPro"/>
</dbReference>
<dbReference type="OrthoDB" id="9804774at2"/>